<gene>
    <name evidence="1" type="ORF">GCM10007053_06510</name>
</gene>
<protein>
    <submittedName>
        <fullName evidence="1">Uncharacterized protein</fullName>
    </submittedName>
</protein>
<reference evidence="1" key="1">
    <citation type="journal article" date="2014" name="Int. J. Syst. Evol. Microbiol.">
        <title>Complete genome sequence of Corynebacterium casei LMG S-19264T (=DSM 44701T), isolated from a smear-ripened cheese.</title>
        <authorList>
            <consortium name="US DOE Joint Genome Institute (JGI-PGF)"/>
            <person name="Walter F."/>
            <person name="Albersmeier A."/>
            <person name="Kalinowski J."/>
            <person name="Ruckert C."/>
        </authorList>
    </citation>
    <scope>NUCLEOTIDE SEQUENCE</scope>
    <source>
        <strain evidence="1">KCTC 23430</strain>
    </source>
</reference>
<evidence type="ECO:0000313" key="2">
    <source>
        <dbReference type="Proteomes" id="UP000644693"/>
    </source>
</evidence>
<comment type="caution">
    <text evidence="1">The sequence shown here is derived from an EMBL/GenBank/DDBJ whole genome shotgun (WGS) entry which is preliminary data.</text>
</comment>
<evidence type="ECO:0000313" key="1">
    <source>
        <dbReference type="EMBL" id="GHD27789.1"/>
    </source>
</evidence>
<dbReference type="Proteomes" id="UP000644693">
    <property type="component" value="Unassembled WGS sequence"/>
</dbReference>
<dbReference type="EMBL" id="BMYM01000001">
    <property type="protein sequence ID" value="GHD27789.1"/>
    <property type="molecule type" value="Genomic_DNA"/>
</dbReference>
<organism evidence="1 2">
    <name type="scientific">Parahalioglobus pacificus</name>
    <dbReference type="NCBI Taxonomy" id="930806"/>
    <lineage>
        <taxon>Bacteria</taxon>
        <taxon>Pseudomonadati</taxon>
        <taxon>Pseudomonadota</taxon>
        <taxon>Gammaproteobacteria</taxon>
        <taxon>Cellvibrionales</taxon>
        <taxon>Halieaceae</taxon>
        <taxon>Parahalioglobus</taxon>
    </lineage>
</organism>
<accession>A0A918XDM1</accession>
<keyword evidence="2" id="KW-1185">Reference proteome</keyword>
<reference evidence="1" key="2">
    <citation type="submission" date="2020-09" db="EMBL/GenBank/DDBJ databases">
        <authorList>
            <person name="Sun Q."/>
            <person name="Kim S."/>
        </authorList>
    </citation>
    <scope>NUCLEOTIDE SEQUENCE</scope>
    <source>
        <strain evidence="1">KCTC 23430</strain>
    </source>
</reference>
<proteinExistence type="predicted"/>
<sequence>MRVDTEGLELGTDPIYQYTFNVAAPIALMGSTDYCLCVFNNTSLAGSWSWAKGATTNDLRWSFDADGNVWLCPTTR</sequence>
<name>A0A918XDM1_9GAMM</name>
<dbReference type="AlphaFoldDB" id="A0A918XDM1"/>